<evidence type="ECO:0000256" key="2">
    <source>
        <dbReference type="ARBA" id="ARBA00023136"/>
    </source>
</evidence>
<comment type="caution">
    <text evidence="7">The sequence shown here is derived from an EMBL/GenBank/DDBJ whole genome shotgun (WGS) entry which is preliminary data.</text>
</comment>
<reference evidence="7 8" key="1">
    <citation type="submission" date="2019-03" db="EMBL/GenBank/DDBJ databases">
        <title>Genomic Encyclopedia of Type Strains, Phase IV (KMG-IV): sequencing the most valuable type-strain genomes for metagenomic binning, comparative biology and taxonomic classification.</title>
        <authorList>
            <person name="Goeker M."/>
        </authorList>
    </citation>
    <scope>NUCLEOTIDE SEQUENCE [LARGE SCALE GENOMIC DNA]</scope>
    <source>
        <strain evidence="7 8">DSM 15505</strain>
    </source>
</reference>
<evidence type="ECO:0000313" key="8">
    <source>
        <dbReference type="Proteomes" id="UP000295830"/>
    </source>
</evidence>
<keyword evidence="4 6" id="KW-0998">Cell outer membrane</keyword>
<evidence type="ECO:0000256" key="3">
    <source>
        <dbReference type="ARBA" id="ARBA00023139"/>
    </source>
</evidence>
<keyword evidence="3 6" id="KW-0564">Palmitate</keyword>
<evidence type="ECO:0000256" key="5">
    <source>
        <dbReference type="ARBA" id="ARBA00023288"/>
    </source>
</evidence>
<dbReference type="PANTHER" id="PTHR38098:SF1">
    <property type="entry name" value="LPS-ASSEMBLY LIPOPROTEIN LPTE"/>
    <property type="match status" value="1"/>
</dbReference>
<gene>
    <name evidence="6" type="primary">lptE</name>
    <name evidence="7" type="ORF">DES49_1088</name>
</gene>
<dbReference type="HAMAP" id="MF_01186">
    <property type="entry name" value="LPS_assembly_LptE"/>
    <property type="match status" value="1"/>
</dbReference>
<keyword evidence="2 6" id="KW-0472">Membrane</keyword>
<evidence type="ECO:0000256" key="4">
    <source>
        <dbReference type="ARBA" id="ARBA00023237"/>
    </source>
</evidence>
<dbReference type="GO" id="GO:0015920">
    <property type="term" value="P:lipopolysaccharide transport"/>
    <property type="evidence" value="ECO:0007669"/>
    <property type="project" value="TreeGrafter"/>
</dbReference>
<dbReference type="InterPro" id="IPR007485">
    <property type="entry name" value="LPS_assembly_LptE"/>
</dbReference>
<protein>
    <recommendedName>
        <fullName evidence="6">LPS-assembly lipoprotein LptE</fullName>
    </recommendedName>
</protein>
<evidence type="ECO:0000256" key="1">
    <source>
        <dbReference type="ARBA" id="ARBA00022729"/>
    </source>
</evidence>
<dbReference type="Proteomes" id="UP000295830">
    <property type="component" value="Unassembled WGS sequence"/>
</dbReference>
<keyword evidence="8" id="KW-1185">Reference proteome</keyword>
<dbReference type="Gene3D" id="3.30.160.150">
    <property type="entry name" value="Lipoprotein like domain"/>
    <property type="match status" value="1"/>
</dbReference>
<dbReference type="EMBL" id="SOAX01000002">
    <property type="protein sequence ID" value="TDT43274.1"/>
    <property type="molecule type" value="Genomic_DNA"/>
</dbReference>
<keyword evidence="1 6" id="KW-0732">Signal</keyword>
<evidence type="ECO:0000313" key="7">
    <source>
        <dbReference type="EMBL" id="TDT43274.1"/>
    </source>
</evidence>
<dbReference type="AlphaFoldDB" id="A0A4R7JZ84"/>
<organism evidence="7 8">
    <name type="scientific">Halospina denitrificans</name>
    <dbReference type="NCBI Taxonomy" id="332522"/>
    <lineage>
        <taxon>Bacteria</taxon>
        <taxon>Pseudomonadati</taxon>
        <taxon>Pseudomonadota</taxon>
        <taxon>Gammaproteobacteria</taxon>
        <taxon>Halospina</taxon>
    </lineage>
</organism>
<dbReference type="PROSITE" id="PS51257">
    <property type="entry name" value="PROKAR_LIPOPROTEIN"/>
    <property type="match status" value="1"/>
</dbReference>
<dbReference type="Pfam" id="PF04390">
    <property type="entry name" value="LptE"/>
    <property type="match status" value="1"/>
</dbReference>
<accession>A0A4R7JZ84</accession>
<dbReference type="PANTHER" id="PTHR38098">
    <property type="entry name" value="LPS-ASSEMBLY LIPOPROTEIN LPTE"/>
    <property type="match status" value="1"/>
</dbReference>
<dbReference type="RefSeq" id="WP_166645996.1">
    <property type="nucleotide sequence ID" value="NZ_SOAX01000002.1"/>
</dbReference>
<dbReference type="GO" id="GO:0001530">
    <property type="term" value="F:lipopolysaccharide binding"/>
    <property type="evidence" value="ECO:0007669"/>
    <property type="project" value="TreeGrafter"/>
</dbReference>
<comment type="function">
    <text evidence="6">Together with LptD, is involved in the assembly of lipopolysaccharide (LPS) at the surface of the outer membrane. Required for the proper assembly of LptD. Binds LPS and may serve as the LPS recognition site at the outer membrane.</text>
</comment>
<name>A0A4R7JZ84_9GAMM</name>
<comment type="similarity">
    <text evidence="6">Belongs to the LptE lipoprotein family.</text>
</comment>
<evidence type="ECO:0000256" key="6">
    <source>
        <dbReference type="HAMAP-Rule" id="MF_01186"/>
    </source>
</evidence>
<dbReference type="GO" id="GO:0043165">
    <property type="term" value="P:Gram-negative-bacterium-type cell outer membrane assembly"/>
    <property type="evidence" value="ECO:0007669"/>
    <property type="project" value="UniProtKB-UniRule"/>
</dbReference>
<dbReference type="GO" id="GO:1990351">
    <property type="term" value="C:transporter complex"/>
    <property type="evidence" value="ECO:0007669"/>
    <property type="project" value="TreeGrafter"/>
</dbReference>
<comment type="subcellular location">
    <subcellularLocation>
        <location evidence="6">Cell outer membrane</location>
        <topology evidence="6">Lipid-anchor</topology>
    </subcellularLocation>
</comment>
<sequence>MIKRLRIGTFLLGTLILAGCGFQLRGAGSIPDALAPLALDCADDIPGPLCSEVREQLELYQLLAGDGEEPAHTLKLVTYEQNRRTSALTDRAAAAEYEIQATVGLRLITSDDIPLLADTQLSASEVYRADEEQVLAGEREQSGIEGVLQQQLAQQVTRRLTPFTEERIRLLREQYDADEDSDNEGS</sequence>
<proteinExistence type="inferred from homology"/>
<keyword evidence="5 6" id="KW-0449">Lipoprotein</keyword>
<comment type="subunit">
    <text evidence="6">Component of the lipopolysaccharide transport and assembly complex. Interacts with LptD.</text>
</comment>
<dbReference type="GO" id="GO:0009279">
    <property type="term" value="C:cell outer membrane"/>
    <property type="evidence" value="ECO:0007669"/>
    <property type="project" value="UniProtKB-SubCell"/>
</dbReference>